<accession>A0ABP7TQY1</accession>
<dbReference type="InterPro" id="IPR003329">
    <property type="entry name" value="Cytidylyl_trans"/>
</dbReference>
<dbReference type="RefSeq" id="WP_324691503.1">
    <property type="nucleotide sequence ID" value="NZ_BAABCR010000014.1"/>
</dbReference>
<proteinExistence type="predicted"/>
<dbReference type="PANTHER" id="PTHR21485:SF6">
    <property type="entry name" value="N-ACYLNEURAMINATE CYTIDYLYLTRANSFERASE-RELATED"/>
    <property type="match status" value="1"/>
</dbReference>
<dbReference type="InterPro" id="IPR050793">
    <property type="entry name" value="CMP-NeuNAc_synthase"/>
</dbReference>
<dbReference type="GO" id="GO:0016779">
    <property type="term" value="F:nucleotidyltransferase activity"/>
    <property type="evidence" value="ECO:0007669"/>
    <property type="project" value="UniProtKB-KW"/>
</dbReference>
<comment type="caution">
    <text evidence="1">The sequence shown here is derived from an EMBL/GenBank/DDBJ whole genome shotgun (WGS) entry which is preliminary data.</text>
</comment>
<organism evidence="1 2">
    <name type="scientific">Flavobacterium cheonhonense</name>
    <dbReference type="NCBI Taxonomy" id="706185"/>
    <lineage>
        <taxon>Bacteria</taxon>
        <taxon>Pseudomonadati</taxon>
        <taxon>Bacteroidota</taxon>
        <taxon>Flavobacteriia</taxon>
        <taxon>Flavobacteriales</taxon>
        <taxon>Flavobacteriaceae</taxon>
        <taxon>Flavobacterium</taxon>
    </lineage>
</organism>
<dbReference type="SUPFAM" id="SSF53448">
    <property type="entry name" value="Nucleotide-diphospho-sugar transferases"/>
    <property type="match status" value="1"/>
</dbReference>
<dbReference type="Proteomes" id="UP001500968">
    <property type="component" value="Unassembled WGS sequence"/>
</dbReference>
<evidence type="ECO:0000313" key="1">
    <source>
        <dbReference type="EMBL" id="GAA4029971.1"/>
    </source>
</evidence>
<sequence>MKILAIIPARGGSKGVPRKNIKLLGNIPLLEYTINAAKASVGLSEIVVSTEDTEIAIAAEVCGYKPPFMRPAELSQDDTASIAVVQHAIDFYERQAVFFDAVCLLQPTTPFRAKGFIDQAILKFTASGADSLVSVLPIPHEYNPHWAFEEDQNGLLKVATGEQNIIPRRQELPKAFHRDGSIYLAKTSVAKAGSFFGNSIAYIESDPLLHVNIDTMQDWEKAERMVHKFNG</sequence>
<reference evidence="2" key="1">
    <citation type="journal article" date="2019" name="Int. J. Syst. Evol. Microbiol.">
        <title>The Global Catalogue of Microorganisms (GCM) 10K type strain sequencing project: providing services to taxonomists for standard genome sequencing and annotation.</title>
        <authorList>
            <consortium name="The Broad Institute Genomics Platform"/>
            <consortium name="The Broad Institute Genome Sequencing Center for Infectious Disease"/>
            <person name="Wu L."/>
            <person name="Ma J."/>
        </authorList>
    </citation>
    <scope>NUCLEOTIDE SEQUENCE [LARGE SCALE GENOMIC DNA]</scope>
    <source>
        <strain evidence="2">JCM 17064</strain>
    </source>
</reference>
<gene>
    <name evidence="1" type="ORF">GCM10022386_12290</name>
</gene>
<dbReference type="Pfam" id="PF02348">
    <property type="entry name" value="CTP_transf_3"/>
    <property type="match status" value="1"/>
</dbReference>
<keyword evidence="2" id="KW-1185">Reference proteome</keyword>
<dbReference type="CDD" id="cd02513">
    <property type="entry name" value="CMP-NeuAc_Synthase"/>
    <property type="match status" value="1"/>
</dbReference>
<dbReference type="InterPro" id="IPR029044">
    <property type="entry name" value="Nucleotide-diphossugar_trans"/>
</dbReference>
<dbReference type="EMBL" id="BAABCR010000014">
    <property type="protein sequence ID" value="GAA4029971.1"/>
    <property type="molecule type" value="Genomic_DNA"/>
</dbReference>
<evidence type="ECO:0000313" key="2">
    <source>
        <dbReference type="Proteomes" id="UP001500968"/>
    </source>
</evidence>
<dbReference type="PANTHER" id="PTHR21485">
    <property type="entry name" value="HAD SUPERFAMILY MEMBERS CMAS AND KDSC"/>
    <property type="match status" value="1"/>
</dbReference>
<dbReference type="Gene3D" id="3.90.550.10">
    <property type="entry name" value="Spore Coat Polysaccharide Biosynthesis Protein SpsA, Chain A"/>
    <property type="match status" value="1"/>
</dbReference>
<keyword evidence="1" id="KW-0808">Transferase</keyword>
<name>A0ABP7TQY1_9FLAO</name>
<protein>
    <submittedName>
        <fullName evidence="1">Acylneuraminate cytidylyltransferase family protein</fullName>
    </submittedName>
</protein>
<keyword evidence="1" id="KW-0548">Nucleotidyltransferase</keyword>